<evidence type="ECO:0000313" key="13">
    <source>
        <dbReference type="EMBL" id="KAK0643917.1"/>
    </source>
</evidence>
<dbReference type="EMBL" id="JAULSV010000005">
    <property type="protein sequence ID" value="KAK0643917.1"/>
    <property type="molecule type" value="Genomic_DNA"/>
</dbReference>
<keyword evidence="7 10" id="KW-0496">Mitochondrion</keyword>
<name>A0AA39Y2Y4_9PEZI</name>
<dbReference type="Proteomes" id="UP001174936">
    <property type="component" value="Unassembled WGS sequence"/>
</dbReference>
<keyword evidence="8 10" id="KW-0472">Membrane</keyword>
<evidence type="ECO:0000256" key="1">
    <source>
        <dbReference type="ARBA" id="ARBA00007472"/>
    </source>
</evidence>
<keyword evidence="2 10" id="KW-0812">Transmembrane</keyword>
<evidence type="ECO:0000256" key="12">
    <source>
        <dbReference type="SAM" id="MobiDB-lite"/>
    </source>
</evidence>
<keyword evidence="14" id="KW-1185">Reference proteome</keyword>
<keyword evidence="4 10" id="KW-0809">Transit peptide</keyword>
<dbReference type="PANTHER" id="PTHR31961:SF3">
    <property type="entry name" value="SENSITIVE TO HIGH EXPRESSION PROTEIN 9, MITOCHONDRIAL"/>
    <property type="match status" value="1"/>
</dbReference>
<proteinExistence type="inferred from homology"/>
<dbReference type="GO" id="GO:0007007">
    <property type="term" value="P:inner mitochondrial membrane organization"/>
    <property type="evidence" value="ECO:0007669"/>
    <property type="project" value="TreeGrafter"/>
</dbReference>
<evidence type="ECO:0000256" key="2">
    <source>
        <dbReference type="ARBA" id="ARBA00022692"/>
    </source>
</evidence>
<comment type="caution">
    <text evidence="13">The sequence shown here is derived from an EMBL/GenBank/DDBJ whole genome shotgun (WGS) entry which is preliminary data.</text>
</comment>
<evidence type="ECO:0000256" key="7">
    <source>
        <dbReference type="ARBA" id="ARBA00023128"/>
    </source>
</evidence>
<evidence type="ECO:0000313" key="14">
    <source>
        <dbReference type="Proteomes" id="UP001174936"/>
    </source>
</evidence>
<reference evidence="13" key="1">
    <citation type="submission" date="2023-06" db="EMBL/GenBank/DDBJ databases">
        <title>Genome-scale phylogeny and comparative genomics of the fungal order Sordariales.</title>
        <authorList>
            <consortium name="Lawrence Berkeley National Laboratory"/>
            <person name="Hensen N."/>
            <person name="Bonometti L."/>
            <person name="Westerberg I."/>
            <person name="Brannstrom I.O."/>
            <person name="Guillou S."/>
            <person name="Cros-Aarteil S."/>
            <person name="Calhoun S."/>
            <person name="Haridas S."/>
            <person name="Kuo A."/>
            <person name="Mondo S."/>
            <person name="Pangilinan J."/>
            <person name="Riley R."/>
            <person name="Labutti K."/>
            <person name="Andreopoulos B."/>
            <person name="Lipzen A."/>
            <person name="Chen C."/>
            <person name="Yanf M."/>
            <person name="Daum C."/>
            <person name="Ng V."/>
            <person name="Clum A."/>
            <person name="Steindorff A."/>
            <person name="Ohm R."/>
            <person name="Martin F."/>
            <person name="Silar P."/>
            <person name="Natvig D."/>
            <person name="Lalanne C."/>
            <person name="Gautier V."/>
            <person name="Ament-Velasquez S.L."/>
            <person name="Kruys A."/>
            <person name="Hutchinson M.I."/>
            <person name="Powell A.J."/>
            <person name="Barry K."/>
            <person name="Miller A.N."/>
            <person name="Grigoriev I.V."/>
            <person name="Debuchy R."/>
            <person name="Gladieux P."/>
            <person name="Thoren M.H."/>
            <person name="Johannesson H."/>
        </authorList>
    </citation>
    <scope>NUCLEOTIDE SEQUENCE</scope>
    <source>
        <strain evidence="13">SMH2532-1</strain>
    </source>
</reference>
<feature type="transmembrane region" description="Helical" evidence="10">
    <location>
        <begin position="473"/>
        <end position="496"/>
    </location>
</feature>
<feature type="transmembrane region" description="Helical" evidence="10">
    <location>
        <begin position="319"/>
        <end position="339"/>
    </location>
</feature>
<evidence type="ECO:0000256" key="4">
    <source>
        <dbReference type="ARBA" id="ARBA00022946"/>
    </source>
</evidence>
<feature type="region of interest" description="Disordered" evidence="12">
    <location>
        <begin position="72"/>
        <end position="162"/>
    </location>
</feature>
<dbReference type="PANTHER" id="PTHR31961">
    <property type="entry name" value="SENSITIVE TO HIGH EXPRESSION PROTEIN 9, MITOCHONDRIAL"/>
    <property type="match status" value="1"/>
</dbReference>
<protein>
    <recommendedName>
        <fullName evidence="10">Sensitive to high expression protein 9, mitochondrial</fullName>
    </recommendedName>
</protein>
<comment type="function">
    <text evidence="9">Required for the maintenance of the structure of the mitochondrial inner membrane. Involved in mitochondrial morphology. Causes growth arrest when highly overexpressed.</text>
</comment>
<comment type="subcellular location">
    <subcellularLocation>
        <location evidence="10">Mitochondrion inner membrane</location>
        <topology evidence="10">Multi-pass membrane protein</topology>
    </subcellularLocation>
</comment>
<organism evidence="13 14">
    <name type="scientific">Cercophora newfieldiana</name>
    <dbReference type="NCBI Taxonomy" id="92897"/>
    <lineage>
        <taxon>Eukaryota</taxon>
        <taxon>Fungi</taxon>
        <taxon>Dikarya</taxon>
        <taxon>Ascomycota</taxon>
        <taxon>Pezizomycotina</taxon>
        <taxon>Sordariomycetes</taxon>
        <taxon>Sordariomycetidae</taxon>
        <taxon>Sordariales</taxon>
        <taxon>Lasiosphaeriaceae</taxon>
        <taxon>Cercophora</taxon>
    </lineage>
</organism>
<dbReference type="AlphaFoldDB" id="A0AA39Y2Y4"/>
<dbReference type="InterPro" id="IPR008839">
    <property type="entry name" value="MDM33_fungi"/>
</dbReference>
<feature type="coiled-coil region" evidence="11">
    <location>
        <begin position="352"/>
        <end position="412"/>
    </location>
</feature>
<evidence type="ECO:0000256" key="8">
    <source>
        <dbReference type="ARBA" id="ARBA00023136"/>
    </source>
</evidence>
<sequence>MSPHTALRLAVRPLRGATLLNQLLSGASTASKTRRAFSQLPSIRARSSPQPAICLRCSIQVRARVQLYSTIPPYPPIDGISPKPSPNPERTGEEAEAPPAPAADNAQVLGGSQTTPEPSPGPPSEPKDSEPKETETEIPPSSPSPESSAETSRPKLHLPSYLEDRRNNLSARFSTFMDDLQTRILHATQTINDLTGYSAIETIKAHNTSLEKAHAAAQERLRAARHAYKALTSHRAATQREVTTLLARKDTWSPPDLERFTTLYRADHELEAQVANASAELTEAETDESRVGAELNAGILKRYHEEQIWSDGIRRQSTWGTWGLMGVNVLLFLVLQFVAEPWRRARLVKGVAEREQAVMDEVRRELGEVKAALEASGLRGQEKAIAAEIAAEAEAEAARAAASAEAAKEETELVAPVAEEIPVEEPTVAQTIGAADEIFARPWQEVISDPELIKAAARDLVSERRIDVRMRDVSIIALQSAVAGAAVVGSLAFVLLRSYR</sequence>
<evidence type="ECO:0000256" key="9">
    <source>
        <dbReference type="ARBA" id="ARBA00024807"/>
    </source>
</evidence>
<evidence type="ECO:0000256" key="5">
    <source>
        <dbReference type="ARBA" id="ARBA00022989"/>
    </source>
</evidence>
<gene>
    <name evidence="13" type="ORF">B0T16DRAFT_416858</name>
</gene>
<evidence type="ECO:0000256" key="11">
    <source>
        <dbReference type="SAM" id="Coils"/>
    </source>
</evidence>
<comment type="similarity">
    <text evidence="1 10">Belongs to the SHE9 family.</text>
</comment>
<comment type="subunit">
    <text evidence="10">Homooligomer.</text>
</comment>
<dbReference type="Pfam" id="PF05546">
    <property type="entry name" value="She9_MDM33"/>
    <property type="match status" value="1"/>
</dbReference>
<evidence type="ECO:0000256" key="3">
    <source>
        <dbReference type="ARBA" id="ARBA00022792"/>
    </source>
</evidence>
<keyword evidence="6 11" id="KW-0175">Coiled coil</keyword>
<dbReference type="GO" id="GO:0005743">
    <property type="term" value="C:mitochondrial inner membrane"/>
    <property type="evidence" value="ECO:0007669"/>
    <property type="project" value="UniProtKB-SubCell"/>
</dbReference>
<keyword evidence="3 10" id="KW-0999">Mitochondrion inner membrane</keyword>
<evidence type="ECO:0000256" key="10">
    <source>
        <dbReference type="RuleBase" id="RU364128"/>
    </source>
</evidence>
<accession>A0AA39Y2Y4</accession>
<keyword evidence="5 10" id="KW-1133">Transmembrane helix</keyword>
<feature type="compositionally biased region" description="Basic and acidic residues" evidence="12">
    <location>
        <begin position="125"/>
        <end position="135"/>
    </location>
</feature>
<evidence type="ECO:0000256" key="6">
    <source>
        <dbReference type="ARBA" id="ARBA00023054"/>
    </source>
</evidence>